<keyword evidence="4" id="KW-1185">Reference proteome</keyword>
<keyword evidence="1" id="KW-1133">Transmembrane helix</keyword>
<organism evidence="3 4">
    <name type="scientific">Pseudobacter ginsenosidimutans</name>
    <dbReference type="NCBI Taxonomy" id="661488"/>
    <lineage>
        <taxon>Bacteria</taxon>
        <taxon>Pseudomonadati</taxon>
        <taxon>Bacteroidota</taxon>
        <taxon>Chitinophagia</taxon>
        <taxon>Chitinophagales</taxon>
        <taxon>Chitinophagaceae</taxon>
        <taxon>Pseudobacter</taxon>
    </lineage>
</organism>
<dbReference type="EMBL" id="SGXA01000002">
    <property type="protein sequence ID" value="RZS72090.1"/>
    <property type="molecule type" value="Genomic_DNA"/>
</dbReference>
<keyword evidence="1" id="KW-0472">Membrane</keyword>
<comment type="caution">
    <text evidence="3">The sequence shown here is derived from an EMBL/GenBank/DDBJ whole genome shotgun (WGS) entry which is preliminary data.</text>
</comment>
<evidence type="ECO:0000256" key="2">
    <source>
        <dbReference type="SAM" id="SignalP"/>
    </source>
</evidence>
<dbReference type="PANTHER" id="PTHR40940:SF2">
    <property type="entry name" value="BATD"/>
    <property type="match status" value="1"/>
</dbReference>
<protein>
    <submittedName>
        <fullName evidence="3">Oxygen tolerance protein BatD</fullName>
    </submittedName>
</protein>
<accession>A0A4Q7MY80</accession>
<sequence length="484" mass="54033">MNTRVLYSLFLLVCCFAGSGLQAQQFAQRSHADMQDLEPDVEAASVIQPGEFIEEKIRKGLLIRVEVSKTSCVVGEPLKVVYKMYSRLNTNSQVMKRPSFTGFSVMEMVDTYDGRPVVEKINGVPYYVNLIRKVQLFPLQEGKFELDAAEVESIVHFVRVNIGEAPSVLDHKVTLRSEPVIIEVKPLPLKGQPDHYSGAVGKYTVKMKGPDTAIHQGELVKVRILVEGSGNINLLTPPEINWPEGVDTADPVVREMVDKYTFPLSGSKVFEYSFAAPDTGNIVIPAASLVYFDPQSQQYKEAVSAPLALTVNPGESAETQQLRANAMKQVDNGGIPKHLYWFGLVVLIIVSWLVFQFSQLRKKKSVEPKIHLPAKVEIPVPEEQLATARESLQTGNMKLFYHEIQHVLWNMAAIRCEIPPSLLNKQNVAARLAMQGVNDSLVQQLLHLLNTCEWALYVPGHEQSDPRNLLDETRLVLEGLQPKA</sequence>
<keyword evidence="1" id="KW-0812">Transmembrane</keyword>
<evidence type="ECO:0000313" key="4">
    <source>
        <dbReference type="Proteomes" id="UP000293874"/>
    </source>
</evidence>
<evidence type="ECO:0000256" key="1">
    <source>
        <dbReference type="SAM" id="Phobius"/>
    </source>
</evidence>
<proteinExistence type="predicted"/>
<dbReference type="AlphaFoldDB" id="A0A4Q7MY80"/>
<dbReference type="Proteomes" id="UP000293874">
    <property type="component" value="Unassembled WGS sequence"/>
</dbReference>
<gene>
    <name evidence="3" type="ORF">EV199_4005</name>
</gene>
<reference evidence="3 4" key="1">
    <citation type="submission" date="2019-02" db="EMBL/GenBank/DDBJ databases">
        <title>Genomic Encyclopedia of Type Strains, Phase IV (KMG-IV): sequencing the most valuable type-strain genomes for metagenomic binning, comparative biology and taxonomic classification.</title>
        <authorList>
            <person name="Goeker M."/>
        </authorList>
    </citation>
    <scope>NUCLEOTIDE SEQUENCE [LARGE SCALE GENOMIC DNA]</scope>
    <source>
        <strain evidence="3 4">DSM 18116</strain>
    </source>
</reference>
<dbReference type="RefSeq" id="WP_130542541.1">
    <property type="nucleotide sequence ID" value="NZ_CP042431.1"/>
</dbReference>
<evidence type="ECO:0000313" key="3">
    <source>
        <dbReference type="EMBL" id="RZS72090.1"/>
    </source>
</evidence>
<dbReference type="InterPro" id="IPR025738">
    <property type="entry name" value="BatD"/>
</dbReference>
<keyword evidence="2" id="KW-0732">Signal</keyword>
<dbReference type="Pfam" id="PF13584">
    <property type="entry name" value="BatD"/>
    <property type="match status" value="1"/>
</dbReference>
<feature type="transmembrane region" description="Helical" evidence="1">
    <location>
        <begin position="338"/>
        <end position="355"/>
    </location>
</feature>
<feature type="chain" id="PRO_5020903686" evidence="2">
    <location>
        <begin position="24"/>
        <end position="484"/>
    </location>
</feature>
<name>A0A4Q7MY80_9BACT</name>
<dbReference type="OrthoDB" id="2079210at2"/>
<feature type="signal peptide" evidence="2">
    <location>
        <begin position="1"/>
        <end position="23"/>
    </location>
</feature>
<dbReference type="PANTHER" id="PTHR40940">
    <property type="entry name" value="PROTEIN BATD-RELATED"/>
    <property type="match status" value="1"/>
</dbReference>